<dbReference type="Pfam" id="PF00170">
    <property type="entry name" value="bZIP_1"/>
    <property type="match status" value="1"/>
</dbReference>
<organism evidence="7 8">
    <name type="scientific">Macrophomina phaseolina</name>
    <dbReference type="NCBI Taxonomy" id="35725"/>
    <lineage>
        <taxon>Eukaryota</taxon>
        <taxon>Fungi</taxon>
        <taxon>Dikarya</taxon>
        <taxon>Ascomycota</taxon>
        <taxon>Pezizomycotina</taxon>
        <taxon>Dothideomycetes</taxon>
        <taxon>Dothideomycetes incertae sedis</taxon>
        <taxon>Botryosphaeriales</taxon>
        <taxon>Botryosphaeriaceae</taxon>
        <taxon>Macrophomina</taxon>
    </lineage>
</organism>
<dbReference type="InterPro" id="IPR051027">
    <property type="entry name" value="bZIP_transcription_factors"/>
</dbReference>
<feature type="compositionally biased region" description="Polar residues" evidence="5">
    <location>
        <begin position="305"/>
        <end position="317"/>
    </location>
</feature>
<evidence type="ECO:0000256" key="2">
    <source>
        <dbReference type="ARBA" id="ARBA00023015"/>
    </source>
</evidence>
<evidence type="ECO:0000313" key="8">
    <source>
        <dbReference type="Proteomes" id="UP000774617"/>
    </source>
</evidence>
<keyword evidence="3" id="KW-0804">Transcription</keyword>
<dbReference type="PANTHER" id="PTHR19304">
    <property type="entry name" value="CYCLIC-AMP RESPONSE ELEMENT BINDING PROTEIN"/>
    <property type="match status" value="1"/>
</dbReference>
<evidence type="ECO:0000256" key="4">
    <source>
        <dbReference type="ARBA" id="ARBA00023242"/>
    </source>
</evidence>
<feature type="compositionally biased region" description="Polar residues" evidence="5">
    <location>
        <begin position="288"/>
        <end position="298"/>
    </location>
</feature>
<dbReference type="CDD" id="cd14687">
    <property type="entry name" value="bZIP_ATF2"/>
    <property type="match status" value="1"/>
</dbReference>
<dbReference type="SUPFAM" id="SSF57959">
    <property type="entry name" value="Leucine zipper domain"/>
    <property type="match status" value="1"/>
</dbReference>
<dbReference type="Gene3D" id="1.20.5.170">
    <property type="match status" value="1"/>
</dbReference>
<proteinExistence type="predicted"/>
<accession>A0ABQ8FVE5</accession>
<evidence type="ECO:0000256" key="5">
    <source>
        <dbReference type="SAM" id="MobiDB-lite"/>
    </source>
</evidence>
<comment type="caution">
    <text evidence="7">The sequence shown here is derived from an EMBL/GenBank/DDBJ whole genome shotgun (WGS) entry which is preliminary data.</text>
</comment>
<feature type="region of interest" description="Disordered" evidence="5">
    <location>
        <begin position="253"/>
        <end position="323"/>
    </location>
</feature>
<evidence type="ECO:0000256" key="1">
    <source>
        <dbReference type="ARBA" id="ARBA00004123"/>
    </source>
</evidence>
<evidence type="ECO:0000313" key="7">
    <source>
        <dbReference type="EMBL" id="KAH7029939.1"/>
    </source>
</evidence>
<keyword evidence="2" id="KW-0805">Transcription regulation</keyword>
<protein>
    <recommendedName>
        <fullName evidence="6">BZIP domain-containing protein</fullName>
    </recommendedName>
</protein>
<evidence type="ECO:0000256" key="3">
    <source>
        <dbReference type="ARBA" id="ARBA00023163"/>
    </source>
</evidence>
<name>A0ABQ8FVE5_9PEZI</name>
<keyword evidence="8" id="KW-1185">Reference proteome</keyword>
<dbReference type="InterPro" id="IPR046347">
    <property type="entry name" value="bZIP_sf"/>
</dbReference>
<gene>
    <name evidence="7" type="ORF">B0J12DRAFT_323978</name>
</gene>
<feature type="region of interest" description="Disordered" evidence="5">
    <location>
        <begin position="110"/>
        <end position="175"/>
    </location>
</feature>
<comment type="subcellular location">
    <subcellularLocation>
        <location evidence="1">Nucleus</location>
    </subcellularLocation>
</comment>
<dbReference type="InterPro" id="IPR004827">
    <property type="entry name" value="bZIP"/>
</dbReference>
<evidence type="ECO:0000259" key="6">
    <source>
        <dbReference type="PROSITE" id="PS50217"/>
    </source>
</evidence>
<feature type="domain" description="BZIP" evidence="6">
    <location>
        <begin position="160"/>
        <end position="223"/>
    </location>
</feature>
<feature type="compositionally biased region" description="Low complexity" evidence="5">
    <location>
        <begin position="270"/>
        <end position="287"/>
    </location>
</feature>
<dbReference type="PROSITE" id="PS50217">
    <property type="entry name" value="BZIP"/>
    <property type="match status" value="1"/>
</dbReference>
<dbReference type="Proteomes" id="UP000774617">
    <property type="component" value="Unassembled WGS sequence"/>
</dbReference>
<keyword evidence="4" id="KW-0539">Nucleus</keyword>
<dbReference type="EMBL" id="JAGTJR010000047">
    <property type="protein sequence ID" value="KAH7029939.1"/>
    <property type="molecule type" value="Genomic_DNA"/>
</dbReference>
<feature type="compositionally biased region" description="Basic and acidic residues" evidence="5">
    <location>
        <begin position="154"/>
        <end position="171"/>
    </location>
</feature>
<reference evidence="7 8" key="1">
    <citation type="journal article" date="2021" name="Nat. Commun.">
        <title>Genetic determinants of endophytism in the Arabidopsis root mycobiome.</title>
        <authorList>
            <person name="Mesny F."/>
            <person name="Miyauchi S."/>
            <person name="Thiergart T."/>
            <person name="Pickel B."/>
            <person name="Atanasova L."/>
            <person name="Karlsson M."/>
            <person name="Huettel B."/>
            <person name="Barry K.W."/>
            <person name="Haridas S."/>
            <person name="Chen C."/>
            <person name="Bauer D."/>
            <person name="Andreopoulos W."/>
            <person name="Pangilinan J."/>
            <person name="LaButti K."/>
            <person name="Riley R."/>
            <person name="Lipzen A."/>
            <person name="Clum A."/>
            <person name="Drula E."/>
            <person name="Henrissat B."/>
            <person name="Kohler A."/>
            <person name="Grigoriev I.V."/>
            <person name="Martin F.M."/>
            <person name="Hacquard S."/>
        </authorList>
    </citation>
    <scope>NUCLEOTIDE SEQUENCE [LARGE SCALE GENOMIC DNA]</scope>
    <source>
        <strain evidence="7 8">MPI-SDFR-AT-0080</strain>
    </source>
</reference>
<dbReference type="SMART" id="SM00338">
    <property type="entry name" value="BRLZ"/>
    <property type="match status" value="1"/>
</dbReference>
<feature type="compositionally biased region" description="Polar residues" evidence="5">
    <location>
        <begin position="133"/>
        <end position="145"/>
    </location>
</feature>
<sequence>MASTIESPFFFEPWPGSGVNMSDYADPMVMSNSFRSFFDDALLAKVSSTRAPPRLNDFSFDPDKHDRHDVIHSQTHLDQSSQTIARDDVLSDAPSWDINEPDAERTEIVTYEFKPQEQATATIRSEPEGGSKRGNSNKSRNQFSSARGHPKKTTGAEDARKKREQNLEKNRIAAKKCRQKKKDWVAKIDNRHRDLAAHNKFLMAEVDSLSSAVFELKVLAFQHVECGYAPIHEYIKREAERVPVRARSRANTWLSMKGSPLQNRLHPGASPTSNSSDSDSSILRNNDPQMRTSQSTNGGARPAFSDSTSLRSMSITPEGNGAE</sequence>